<keyword evidence="4" id="KW-1185">Reference proteome</keyword>
<evidence type="ECO:0000259" key="2">
    <source>
        <dbReference type="PROSITE" id="PS50842"/>
    </source>
</evidence>
<dbReference type="Gene3D" id="2.40.40.10">
    <property type="entry name" value="RlpA-like domain"/>
    <property type="match status" value="1"/>
</dbReference>
<dbReference type="SUPFAM" id="SSF50685">
    <property type="entry name" value="Barwin-like endoglucanases"/>
    <property type="match status" value="1"/>
</dbReference>
<dbReference type="PANTHER" id="PTHR31692">
    <property type="entry name" value="EXPANSIN-B3"/>
    <property type="match status" value="1"/>
</dbReference>
<evidence type="ECO:0000256" key="1">
    <source>
        <dbReference type="SAM" id="Phobius"/>
    </source>
</evidence>
<evidence type="ECO:0000313" key="3">
    <source>
        <dbReference type="EMBL" id="KAG9452306.1"/>
    </source>
</evidence>
<feature type="transmembrane region" description="Helical" evidence="1">
    <location>
        <begin position="12"/>
        <end position="34"/>
    </location>
</feature>
<dbReference type="PROSITE" id="PS50842">
    <property type="entry name" value="EXPANSIN_EG45"/>
    <property type="match status" value="1"/>
</dbReference>
<dbReference type="AlphaFoldDB" id="A0AAV7EWN5"/>
<feature type="domain" description="Expansin-like EG45" evidence="2">
    <location>
        <begin position="61"/>
        <end position="144"/>
    </location>
</feature>
<accession>A0AAV7EWN5</accession>
<dbReference type="PANTHER" id="PTHR31692:SF56">
    <property type="entry name" value="EXPANSIN-B2-RELATED"/>
    <property type="match status" value="1"/>
</dbReference>
<dbReference type="InterPro" id="IPR036908">
    <property type="entry name" value="RlpA-like_sf"/>
</dbReference>
<dbReference type="Proteomes" id="UP000825729">
    <property type="component" value="Unassembled WGS sequence"/>
</dbReference>
<name>A0AAV7EWN5_ARIFI</name>
<organism evidence="3 4">
    <name type="scientific">Aristolochia fimbriata</name>
    <name type="common">White veined hardy Dutchman's pipe vine</name>
    <dbReference type="NCBI Taxonomy" id="158543"/>
    <lineage>
        <taxon>Eukaryota</taxon>
        <taxon>Viridiplantae</taxon>
        <taxon>Streptophyta</taxon>
        <taxon>Embryophyta</taxon>
        <taxon>Tracheophyta</taxon>
        <taxon>Spermatophyta</taxon>
        <taxon>Magnoliopsida</taxon>
        <taxon>Magnoliidae</taxon>
        <taxon>Piperales</taxon>
        <taxon>Aristolochiaceae</taxon>
        <taxon>Aristolochia</taxon>
    </lineage>
</organism>
<sequence length="164" mass="17551">MAALSFCQSSWLSAPFPFIFFALFSLPCITANHFRALAAQSEWQPAGATWNGSPSGAGSNGGACGYRDAVERPPFSAMISAGGPSFFDAGKGCGTCYQVRCKGNAVCSEKPVTVVITDECLGCVTASEYSAHFDLSGAAFGAMALIYSFIWKIFPIMSFFFYFW</sequence>
<gene>
    <name evidence="3" type="ORF">H6P81_005210</name>
</gene>
<dbReference type="InterPro" id="IPR009009">
    <property type="entry name" value="RlpA-like_DPBB"/>
</dbReference>
<keyword evidence="1" id="KW-1133">Transmembrane helix</keyword>
<dbReference type="InterPro" id="IPR007118">
    <property type="entry name" value="Expan_Lol_pI"/>
</dbReference>
<dbReference type="PRINTS" id="PR01225">
    <property type="entry name" value="EXPANSNFAMLY"/>
</dbReference>
<dbReference type="Pfam" id="PF03330">
    <property type="entry name" value="DPBB_1"/>
    <property type="match status" value="1"/>
</dbReference>
<protein>
    <recommendedName>
        <fullName evidence="2">Expansin-like EG45 domain-containing protein</fullName>
    </recommendedName>
</protein>
<feature type="transmembrane region" description="Helical" evidence="1">
    <location>
        <begin position="138"/>
        <end position="163"/>
    </location>
</feature>
<dbReference type="InterPro" id="IPR007112">
    <property type="entry name" value="Expansin/allergen_DPBB_dom"/>
</dbReference>
<dbReference type="EMBL" id="JAINDJ010000003">
    <property type="protein sequence ID" value="KAG9452306.1"/>
    <property type="molecule type" value="Genomic_DNA"/>
</dbReference>
<dbReference type="GO" id="GO:0005576">
    <property type="term" value="C:extracellular region"/>
    <property type="evidence" value="ECO:0007669"/>
    <property type="project" value="InterPro"/>
</dbReference>
<reference evidence="3 4" key="1">
    <citation type="submission" date="2021-07" db="EMBL/GenBank/DDBJ databases">
        <title>The Aristolochia fimbriata genome: insights into angiosperm evolution, floral development and chemical biosynthesis.</title>
        <authorList>
            <person name="Jiao Y."/>
        </authorList>
    </citation>
    <scope>NUCLEOTIDE SEQUENCE [LARGE SCALE GENOMIC DNA]</scope>
    <source>
        <strain evidence="3">IBCAS-2021</strain>
        <tissue evidence="3">Leaf</tissue>
    </source>
</reference>
<keyword evidence="1" id="KW-0472">Membrane</keyword>
<proteinExistence type="predicted"/>
<evidence type="ECO:0000313" key="4">
    <source>
        <dbReference type="Proteomes" id="UP000825729"/>
    </source>
</evidence>
<comment type="caution">
    <text evidence="3">The sequence shown here is derived from an EMBL/GenBank/DDBJ whole genome shotgun (WGS) entry which is preliminary data.</text>
</comment>
<keyword evidence="1" id="KW-0812">Transmembrane</keyword>